<dbReference type="Proteomes" id="UP000594638">
    <property type="component" value="Unassembled WGS sequence"/>
</dbReference>
<reference evidence="2 3" key="1">
    <citation type="submission" date="2019-12" db="EMBL/GenBank/DDBJ databases">
        <authorList>
            <person name="Alioto T."/>
            <person name="Alioto T."/>
            <person name="Gomez Garrido J."/>
        </authorList>
    </citation>
    <scope>NUCLEOTIDE SEQUENCE [LARGE SCALE GENOMIC DNA]</scope>
</reference>
<evidence type="ECO:0000313" key="3">
    <source>
        <dbReference type="Proteomes" id="UP000594638"/>
    </source>
</evidence>
<protein>
    <submittedName>
        <fullName evidence="2">CLP protease regulatory subunit CLPX1, mitochondrial-like</fullName>
    </submittedName>
</protein>
<keyword evidence="3" id="KW-1185">Reference proteome</keyword>
<dbReference type="OrthoDB" id="1721884at2759"/>
<dbReference type="GO" id="GO:0006508">
    <property type="term" value="P:proteolysis"/>
    <property type="evidence" value="ECO:0007669"/>
    <property type="project" value="UniProtKB-KW"/>
</dbReference>
<gene>
    <name evidence="2" type="ORF">OLEA9_A008449</name>
</gene>
<evidence type="ECO:0000256" key="1">
    <source>
        <dbReference type="SAM" id="MobiDB-lite"/>
    </source>
</evidence>
<name>A0A8S0PU77_OLEEU</name>
<keyword evidence="2" id="KW-0645">Protease</keyword>
<dbReference type="GO" id="GO:0008233">
    <property type="term" value="F:peptidase activity"/>
    <property type="evidence" value="ECO:0007669"/>
    <property type="project" value="UniProtKB-KW"/>
</dbReference>
<feature type="compositionally biased region" description="Basic and acidic residues" evidence="1">
    <location>
        <begin position="55"/>
        <end position="70"/>
    </location>
</feature>
<comment type="caution">
    <text evidence="2">The sequence shown here is derived from an EMBL/GenBank/DDBJ whole genome shotgun (WGS) entry which is preliminary data.</text>
</comment>
<accession>A0A8S0PU77</accession>
<dbReference type="EMBL" id="CACTIH010000233">
    <property type="protein sequence ID" value="CAA2957685.1"/>
    <property type="molecule type" value="Genomic_DNA"/>
</dbReference>
<keyword evidence="2" id="KW-0378">Hydrolase</keyword>
<sequence>MDSMYEIPDVRTRDDIIDAVVVNEESVGFEKRGCGAKILYGKGALDRYLSKHKLKDSEASADGSERKPEVEPELASIVAL</sequence>
<feature type="region of interest" description="Disordered" evidence="1">
    <location>
        <begin position="55"/>
        <end position="80"/>
    </location>
</feature>
<dbReference type="Gramene" id="OE9A008449T1">
    <property type="protein sequence ID" value="OE9A008449C1"/>
    <property type="gene ID" value="OE9A008449"/>
</dbReference>
<proteinExistence type="predicted"/>
<dbReference type="AlphaFoldDB" id="A0A8S0PU77"/>
<organism evidence="2 3">
    <name type="scientific">Olea europaea subsp. europaea</name>
    <dbReference type="NCBI Taxonomy" id="158383"/>
    <lineage>
        <taxon>Eukaryota</taxon>
        <taxon>Viridiplantae</taxon>
        <taxon>Streptophyta</taxon>
        <taxon>Embryophyta</taxon>
        <taxon>Tracheophyta</taxon>
        <taxon>Spermatophyta</taxon>
        <taxon>Magnoliopsida</taxon>
        <taxon>eudicotyledons</taxon>
        <taxon>Gunneridae</taxon>
        <taxon>Pentapetalae</taxon>
        <taxon>asterids</taxon>
        <taxon>lamiids</taxon>
        <taxon>Lamiales</taxon>
        <taxon>Oleaceae</taxon>
        <taxon>Oleeae</taxon>
        <taxon>Olea</taxon>
    </lineage>
</organism>
<evidence type="ECO:0000313" key="2">
    <source>
        <dbReference type="EMBL" id="CAA2957685.1"/>
    </source>
</evidence>